<keyword evidence="4" id="KW-1185">Reference proteome</keyword>
<dbReference type="HOGENOM" id="CLU_2499138_0_0_1"/>
<dbReference type="AlphaFoldDB" id="A0A075B0X3"/>
<keyword evidence="1" id="KW-0862">Zinc</keyword>
<dbReference type="EMBL" id="KE560937">
    <property type="protein sequence ID" value="EPZ34579.1"/>
    <property type="molecule type" value="Genomic_DNA"/>
</dbReference>
<dbReference type="OrthoDB" id="3268436at2759"/>
<reference evidence="3 4" key="1">
    <citation type="journal article" date="2013" name="Curr. Biol.">
        <title>Shared signatures of parasitism and phylogenomics unite Cryptomycota and microsporidia.</title>
        <authorList>
            <person name="James T.Y."/>
            <person name="Pelin A."/>
            <person name="Bonen L."/>
            <person name="Ahrendt S."/>
            <person name="Sain D."/>
            <person name="Corradi N."/>
            <person name="Stajich J.E."/>
        </authorList>
    </citation>
    <scope>NUCLEOTIDE SEQUENCE [LARGE SCALE GENOMIC DNA]</scope>
    <source>
        <strain evidence="3 4">CSF55</strain>
    </source>
</reference>
<dbReference type="PROSITE" id="PS50158">
    <property type="entry name" value="ZF_CCHC"/>
    <property type="match status" value="1"/>
</dbReference>
<dbReference type="SUPFAM" id="SSF57756">
    <property type="entry name" value="Retrovirus zinc finger-like domains"/>
    <property type="match status" value="1"/>
</dbReference>
<name>A0A075B0X3_ROZAC</name>
<evidence type="ECO:0000313" key="3">
    <source>
        <dbReference type="EMBL" id="EPZ34579.1"/>
    </source>
</evidence>
<protein>
    <recommendedName>
        <fullName evidence="2">CCHC-type domain-containing protein</fullName>
    </recommendedName>
</protein>
<dbReference type="GO" id="GO:0003676">
    <property type="term" value="F:nucleic acid binding"/>
    <property type="evidence" value="ECO:0007669"/>
    <property type="project" value="InterPro"/>
</dbReference>
<feature type="domain" description="CCHC-type" evidence="2">
    <location>
        <begin position="65"/>
        <end position="78"/>
    </location>
</feature>
<dbReference type="GO" id="GO:0008270">
    <property type="term" value="F:zinc ion binding"/>
    <property type="evidence" value="ECO:0007669"/>
    <property type="project" value="UniProtKB-KW"/>
</dbReference>
<sequence length="86" mass="9446">MALIQLACRCDNALLVLNQLRQRASTVVVSQQADVPAPMEIDAVTRAPGPLTPEERAHRMRNGLCIVCGQRGHVRNECLKSRGRGQ</sequence>
<evidence type="ECO:0000313" key="4">
    <source>
        <dbReference type="Proteomes" id="UP000030755"/>
    </source>
</evidence>
<evidence type="ECO:0000256" key="1">
    <source>
        <dbReference type="PROSITE-ProRule" id="PRU00047"/>
    </source>
</evidence>
<organism evidence="3 4">
    <name type="scientific">Rozella allomycis (strain CSF55)</name>
    <dbReference type="NCBI Taxonomy" id="988480"/>
    <lineage>
        <taxon>Eukaryota</taxon>
        <taxon>Fungi</taxon>
        <taxon>Fungi incertae sedis</taxon>
        <taxon>Cryptomycota</taxon>
        <taxon>Cryptomycota incertae sedis</taxon>
        <taxon>Rozella</taxon>
    </lineage>
</organism>
<dbReference type="InterPro" id="IPR036875">
    <property type="entry name" value="Znf_CCHC_sf"/>
</dbReference>
<dbReference type="InterPro" id="IPR001878">
    <property type="entry name" value="Znf_CCHC"/>
</dbReference>
<keyword evidence="1" id="KW-0863">Zinc-finger</keyword>
<dbReference type="Proteomes" id="UP000030755">
    <property type="component" value="Unassembled WGS sequence"/>
</dbReference>
<evidence type="ECO:0000259" key="2">
    <source>
        <dbReference type="PROSITE" id="PS50158"/>
    </source>
</evidence>
<accession>A0A075B0X3</accession>
<gene>
    <name evidence="3" type="ORF">O9G_001880</name>
</gene>
<dbReference type="STRING" id="988480.A0A075B0X3"/>
<keyword evidence="1" id="KW-0479">Metal-binding</keyword>
<proteinExistence type="predicted"/>